<organism evidence="9 10">
    <name type="scientific">Streptomyces griseoaurantiacus</name>
    <dbReference type="NCBI Taxonomy" id="68213"/>
    <lineage>
        <taxon>Bacteria</taxon>
        <taxon>Bacillati</taxon>
        <taxon>Actinomycetota</taxon>
        <taxon>Actinomycetes</taxon>
        <taxon>Kitasatosporales</taxon>
        <taxon>Streptomycetaceae</taxon>
        <taxon>Streptomyces</taxon>
        <taxon>Streptomyces aurantiacus group</taxon>
    </lineage>
</organism>
<dbReference type="NCBIfam" id="NF002958">
    <property type="entry name" value="PRK03620.1"/>
    <property type="match status" value="1"/>
</dbReference>
<comment type="similarity">
    <text evidence="3 5 6">Belongs to the DapA family.</text>
</comment>
<comment type="caution">
    <text evidence="9">The sequence shown here is derived from an EMBL/GenBank/DDBJ whole genome shotgun (WGS) entry which is preliminary data.</text>
</comment>
<evidence type="ECO:0000313" key="10">
    <source>
        <dbReference type="Proteomes" id="UP000587608"/>
    </source>
</evidence>
<proteinExistence type="inferred from homology"/>
<comment type="catalytic activity">
    <reaction evidence="1 5">
        <text>5-dehydro-4-deoxy-D-glucarate + H(+) = 2,5-dioxopentanoate + CO2 + H2O</text>
        <dbReference type="Rhea" id="RHEA:24608"/>
        <dbReference type="ChEBI" id="CHEBI:15377"/>
        <dbReference type="ChEBI" id="CHEBI:15378"/>
        <dbReference type="ChEBI" id="CHEBI:16526"/>
        <dbReference type="ChEBI" id="CHEBI:42819"/>
        <dbReference type="ChEBI" id="CHEBI:58136"/>
        <dbReference type="EC" id="4.2.1.41"/>
    </reaction>
</comment>
<protein>
    <recommendedName>
        <fullName evidence="5">Probable 5-dehydro-4-deoxyglucarate dehydratase</fullName>
        <ecNumber evidence="5">4.2.1.41</ecNumber>
    </recommendedName>
    <alternativeName>
        <fullName evidence="5">5-keto-4-deoxy-glucarate dehydratase</fullName>
        <shortName evidence="5">KDGDH</shortName>
    </alternativeName>
</protein>
<dbReference type="SUPFAM" id="SSF51569">
    <property type="entry name" value="Aldolase"/>
    <property type="match status" value="1"/>
</dbReference>
<dbReference type="PANTHER" id="PTHR12128:SF19">
    <property type="entry name" value="5-DEHYDRO-4-DEOXYGLUCARATE DEHYDRATASE 2-RELATED"/>
    <property type="match status" value="1"/>
</dbReference>
<dbReference type="GO" id="GO:0008840">
    <property type="term" value="F:4-hydroxy-tetrahydrodipicolinate synthase activity"/>
    <property type="evidence" value="ECO:0007669"/>
    <property type="project" value="TreeGrafter"/>
</dbReference>
<dbReference type="SMART" id="SM01130">
    <property type="entry name" value="DHDPS"/>
    <property type="match status" value="1"/>
</dbReference>
<dbReference type="UniPathway" id="UPA00564">
    <property type="reaction ID" value="UER00628"/>
</dbReference>
<feature type="active site" description="Schiff-base intermediate with substrate" evidence="7">
    <location>
        <position position="171"/>
    </location>
</feature>
<gene>
    <name evidence="9" type="ORF">H1X69_25965</name>
</gene>
<dbReference type="InterPro" id="IPR013785">
    <property type="entry name" value="Aldolase_TIM"/>
</dbReference>
<sequence>MHVHICSQPVDEVLVLQGILFFPVTPFGADGSVDVAKLSDHLKTGIEAGPGGVFVACGTGEFHALGVEEYAEVVRTAVRMADGRVPVFAGAGGALPLARQYARAAEEAGADGLLLMPPYLVAGPPAGLVAYVREVVSATSLDVIVYQRANARLDVTSALEVARMPRVVGLKDGTGDLDLLSRIVTAVRADPATGGPAFQFFNGMPTAEGTQLAYRGIGVDLYSSAVFCFAPEIALAFHRAVTTGDADTVQRLLAGFYHPLIALRERVPGYSVSLVKAAVRLRGLDVGGVRPPLVDPAPEDLAELERIIARGEDLR</sequence>
<accession>A0A7W2DXY7</accession>
<evidence type="ECO:0000256" key="8">
    <source>
        <dbReference type="PIRSR" id="PIRSR001365-2"/>
    </source>
</evidence>
<feature type="active site" description="Proton donor/acceptor" evidence="7">
    <location>
        <position position="146"/>
    </location>
</feature>
<name>A0A7W2DXY7_9ACTN</name>
<evidence type="ECO:0000256" key="4">
    <source>
        <dbReference type="ARBA" id="ARBA00023239"/>
    </source>
</evidence>
<dbReference type="PANTHER" id="PTHR12128">
    <property type="entry name" value="DIHYDRODIPICOLINATE SYNTHASE"/>
    <property type="match status" value="1"/>
</dbReference>
<evidence type="ECO:0000256" key="6">
    <source>
        <dbReference type="PIRNR" id="PIRNR001365"/>
    </source>
</evidence>
<dbReference type="InterPro" id="IPR002220">
    <property type="entry name" value="DapA-like"/>
</dbReference>
<dbReference type="Proteomes" id="UP000587608">
    <property type="component" value="Unassembled WGS sequence"/>
</dbReference>
<evidence type="ECO:0000256" key="2">
    <source>
        <dbReference type="ARBA" id="ARBA00004983"/>
    </source>
</evidence>
<evidence type="ECO:0000256" key="5">
    <source>
        <dbReference type="HAMAP-Rule" id="MF_00694"/>
    </source>
</evidence>
<evidence type="ECO:0000313" key="9">
    <source>
        <dbReference type="EMBL" id="MBA5224822.1"/>
    </source>
</evidence>
<comment type="pathway">
    <text evidence="2 5">Carbohydrate acid metabolism; D-glucarate degradation; 2,5-dioxopentanoate from D-glucarate: step 2/2.</text>
</comment>
<keyword evidence="4 5" id="KW-0456">Lyase</keyword>
<evidence type="ECO:0000256" key="7">
    <source>
        <dbReference type="PIRSR" id="PIRSR001365-1"/>
    </source>
</evidence>
<dbReference type="InterPro" id="IPR017655">
    <property type="entry name" value="Dehydro-deoxyglucarate_dehyd"/>
</dbReference>
<dbReference type="Pfam" id="PF00701">
    <property type="entry name" value="DHDPS"/>
    <property type="match status" value="1"/>
</dbReference>
<evidence type="ECO:0000256" key="3">
    <source>
        <dbReference type="ARBA" id="ARBA00007592"/>
    </source>
</evidence>
<dbReference type="Gene3D" id="3.20.20.70">
    <property type="entry name" value="Aldolase class I"/>
    <property type="match status" value="1"/>
</dbReference>
<dbReference type="EMBL" id="JACERG010000017">
    <property type="protein sequence ID" value="MBA5224822.1"/>
    <property type="molecule type" value="Genomic_DNA"/>
</dbReference>
<evidence type="ECO:0000256" key="1">
    <source>
        <dbReference type="ARBA" id="ARBA00001446"/>
    </source>
</evidence>
<dbReference type="PIRSF" id="PIRSF001365">
    <property type="entry name" value="DHDPS"/>
    <property type="match status" value="1"/>
</dbReference>
<dbReference type="GO" id="GO:0047448">
    <property type="term" value="F:5-dehydro-4-deoxyglucarate dehydratase activity"/>
    <property type="evidence" value="ECO:0007669"/>
    <property type="project" value="UniProtKB-UniRule"/>
</dbReference>
<reference evidence="9 10" key="1">
    <citation type="submission" date="2020-07" db="EMBL/GenBank/DDBJ databases">
        <title>Differential regulation of undecylprodigiosin biosynthesis in the yeast-scavenging Streptomyces strain MBK6.</title>
        <authorList>
            <person name="Baral B."/>
            <person name="Siitonen V."/>
            <person name="Laughlin M."/>
            <person name="Yamada K."/>
            <person name="Ilomaeki M."/>
            <person name="Metsae-Ketelae M."/>
            <person name="Niemi J."/>
        </authorList>
    </citation>
    <scope>NUCLEOTIDE SEQUENCE [LARGE SCALE GENOMIC DNA]</scope>
    <source>
        <strain evidence="9 10">MBK6</strain>
    </source>
</reference>
<dbReference type="GO" id="GO:0042838">
    <property type="term" value="P:D-glucarate catabolic process"/>
    <property type="evidence" value="ECO:0007669"/>
    <property type="project" value="UniProtKB-UniRule"/>
</dbReference>
<dbReference type="HAMAP" id="MF_00694">
    <property type="entry name" value="KDGDH"/>
    <property type="match status" value="1"/>
</dbReference>
<dbReference type="EC" id="4.2.1.41" evidence="5"/>
<feature type="binding site" evidence="8">
    <location>
        <position position="59"/>
    </location>
    <ligand>
        <name>pyruvate</name>
        <dbReference type="ChEBI" id="CHEBI:15361"/>
    </ligand>
</feature>
<dbReference type="AlphaFoldDB" id="A0A7W2DXY7"/>